<proteinExistence type="predicted"/>
<dbReference type="GO" id="GO:0008641">
    <property type="term" value="F:ubiquitin-like modifier activating enzyme activity"/>
    <property type="evidence" value="ECO:0007669"/>
    <property type="project" value="InterPro"/>
</dbReference>
<gene>
    <name evidence="2" type="ORF">RBB84_01460</name>
</gene>
<dbReference type="RefSeq" id="WP_331712442.1">
    <property type="nucleotide sequence ID" value="NZ_CP132970.1"/>
</dbReference>
<name>A0AAU7UXS4_9NOCA</name>
<dbReference type="GO" id="GO:0061503">
    <property type="term" value="F:tRNA threonylcarbamoyladenosine dehydratase"/>
    <property type="evidence" value="ECO:0007669"/>
    <property type="project" value="TreeGrafter"/>
</dbReference>
<protein>
    <submittedName>
        <fullName evidence="2">Rv1355c family protein</fullName>
    </submittedName>
</protein>
<dbReference type="GO" id="GO:0016491">
    <property type="term" value="F:oxidoreductase activity"/>
    <property type="evidence" value="ECO:0007669"/>
    <property type="project" value="InterPro"/>
</dbReference>
<dbReference type="InterPro" id="IPR000594">
    <property type="entry name" value="ThiF_NAD_FAD-bd"/>
</dbReference>
<dbReference type="SUPFAM" id="SSF55469">
    <property type="entry name" value="FMN-dependent nitroreductase-like"/>
    <property type="match status" value="1"/>
</dbReference>
<accession>A0AAU7UXS4</accession>
<dbReference type="Gene3D" id="3.40.50.720">
    <property type="entry name" value="NAD(P)-binding Rossmann-like Domain"/>
    <property type="match status" value="1"/>
</dbReference>
<evidence type="ECO:0000259" key="1">
    <source>
        <dbReference type="Pfam" id="PF00899"/>
    </source>
</evidence>
<dbReference type="PANTHER" id="PTHR43267">
    <property type="entry name" value="TRNA THREONYLCARBAMOYLADENOSINE DEHYDRATASE"/>
    <property type="match status" value="1"/>
</dbReference>
<dbReference type="EMBL" id="CP132970">
    <property type="protein sequence ID" value="XBW04677.1"/>
    <property type="molecule type" value="Genomic_DNA"/>
</dbReference>
<dbReference type="CDD" id="cd01483">
    <property type="entry name" value="E1_enzyme_family"/>
    <property type="match status" value="1"/>
</dbReference>
<dbReference type="InterPro" id="IPR035985">
    <property type="entry name" value="Ubiquitin-activating_enz"/>
</dbReference>
<dbReference type="SUPFAM" id="SSF69572">
    <property type="entry name" value="Activating enzymes of the ubiquitin-like proteins"/>
    <property type="match status" value="1"/>
</dbReference>
<sequence length="967" mass="105752">MDPQPLFAHHTLHFWDEDSGYHFVAASPESEPGLWSQFLDGAYDAYRRFDVEVALEYDLIRDGTSTALFFVAVAVDGTVHGGSRALGPYTSVTESHPFVEWTDPAARAEIARILEPCIPHGLVEAKTGWVADDVPRRHELSAGVARTATYFMELLGARFLLGTAADNALGMWRRAEACVVDDVPPTPYPDDRYRTRMLLWDLACCDASRRSREIEKLLSSRTIPGWWNLSRSHRRIDDRRESNGGGAVNVREPRFEAVLLAEDCDEDMVEFERLQGRGITLEDRLDEQLAGLAALGSGVDNDGAPGEYIHDEAARWAYYPWREVAVRVLGPAGFDRLRLDRNRNKITAEEQARLRSAAVGVVGLSVGHTVAYTLALEGACGVLRLADHDILELSNLNRIPASVLDLGVNKAVIAARRIAELDPYLPVEVWTEGVTPESVEDFFEGLDLVIDECDSFDVKLSIRTCAARRRVPVVMHTSDRGLLDVERFDLDGEQQPFHGLLGDLDPETLRTLSNRDKVPYVLRLLDAKQISERLAASLLEVGESLEAWPQLGADVGLGGVTVATAVRGIVLGGSVASGRCRVDLDLRLTVPEPQFPVPTEPETTQPNENTWSDSVAAVVDAATRAPSGGNSQPWTIVVEPTRLTFALATEPEPVLMDLYRRGSCVALGAALHNARVAAAAHGILGPHTVVDGPDEARPGIPLARLELGTGSDHEFAAFYGPMLARATNRFPSDDHTITHGELEAMHAAADLVDGRIRILTGSNDLAAIAEILSESDRVRYLDRPLRTEMIGELRWPGDSHPESGIEVVSLGLDTAESAMLEVVLRHDALDRLGEWGLGGGLGKMTRDRVLGSAGLVAVFTDRRSGADYIRAGATVESVWIAAQAVGLAVQPVSPIFLYADTRADLERLSRDHSDVLQTLQRNFADMLQVDEDDGIALLLRIGRTTAGPVRSRRRADRVLRADGLLLR</sequence>
<dbReference type="InterPro" id="IPR000415">
    <property type="entry name" value="Nitroreductase-like"/>
</dbReference>
<dbReference type="AlphaFoldDB" id="A0AAU7UXS4"/>
<reference evidence="2" key="1">
    <citation type="submission" date="2023-08" db="EMBL/GenBank/DDBJ databases">
        <title>The novel hydrolase IpcH responsible for the initial isoprocarb degradation step in Rhodococcus sp. D-6.</title>
        <authorList>
            <person name="Zhu Q."/>
        </authorList>
    </citation>
    <scope>NUCLEOTIDE SEQUENCE</scope>
    <source>
        <strain evidence="2">D-6</strain>
    </source>
</reference>
<feature type="domain" description="THIF-type NAD/FAD binding fold" evidence="1">
    <location>
        <begin position="340"/>
        <end position="475"/>
    </location>
</feature>
<dbReference type="KEGG" id="rhox:RBB84_01460"/>
<evidence type="ECO:0000313" key="2">
    <source>
        <dbReference type="EMBL" id="XBW04677.1"/>
    </source>
</evidence>
<dbReference type="GO" id="GO:0061504">
    <property type="term" value="P:cyclic threonylcarbamoyladenosine biosynthetic process"/>
    <property type="evidence" value="ECO:0007669"/>
    <property type="project" value="TreeGrafter"/>
</dbReference>
<organism evidence="2">
    <name type="scientific">Rhodococcus sp. D-6</name>
    <dbReference type="NCBI Taxonomy" id="1387842"/>
    <lineage>
        <taxon>Bacteria</taxon>
        <taxon>Bacillati</taxon>
        <taxon>Actinomycetota</taxon>
        <taxon>Actinomycetes</taxon>
        <taxon>Mycobacteriales</taxon>
        <taxon>Nocardiaceae</taxon>
        <taxon>Rhodococcus</taxon>
    </lineage>
</organism>
<dbReference type="NCBIfam" id="NF005901">
    <property type="entry name" value="PRK07877.1"/>
    <property type="match status" value="1"/>
</dbReference>
<dbReference type="InterPro" id="IPR045886">
    <property type="entry name" value="ThiF/MoeB/HesA"/>
</dbReference>
<dbReference type="Gene3D" id="3.40.109.10">
    <property type="entry name" value="NADH Oxidase"/>
    <property type="match status" value="1"/>
</dbReference>
<dbReference type="PANTHER" id="PTHR43267:SF3">
    <property type="entry name" value="THIF PROTEIN"/>
    <property type="match status" value="1"/>
</dbReference>
<dbReference type="Pfam" id="PF00899">
    <property type="entry name" value="ThiF"/>
    <property type="match status" value="1"/>
</dbReference>